<dbReference type="CDD" id="cd00118">
    <property type="entry name" value="LysM"/>
    <property type="match status" value="1"/>
</dbReference>
<keyword evidence="1" id="KW-0732">Signal</keyword>
<dbReference type="InterPro" id="IPR011098">
    <property type="entry name" value="G5_dom"/>
</dbReference>
<dbReference type="SMART" id="SM00257">
    <property type="entry name" value="LysM"/>
    <property type="match status" value="1"/>
</dbReference>
<dbReference type="Gene3D" id="2.70.70.10">
    <property type="entry name" value="Glucose Permease (Domain IIA)"/>
    <property type="match status" value="1"/>
</dbReference>
<sequence length="448" mass="48673">MRLQEKFASMKAWLEKQPKTFKQGMSAFLVLVLVFGMISAARANGACAVEVDGQIVAVVKNKAVAEAVVNSLVKEQQDKVPNVKSLQKITYKKTGSQTDLVSEEKLKQLLAQRLTFEATAAGIEVNGSLKVAVKDKATAETVLEKLKQSFQVGSDFKVDFQEKVAVVEVPVKAERVLSPEAALSRLKGESDTPRYYTVKEGDTLWDIALACKVSPDDLLANNPGFEPEKMQIGQKIKMVGVPEPIINVVAVAEKTVKEDIVLAQQVRKNSTLPFGRTKVIQKGETGQKEVTYKIIAVNGLETERTILSEKVLKEAKPQIIERSAQTMVASRGYRPGGAILSPFGMRNGRMHTGIDLGRPYGSPVGAYNSGRVIRAGWYGGYGKCVDISHGNGIVTRYAHLSTINVSVGQSVERGQNIGRIGSTGRSSGPHLHFEVIVNGVPRNPIGYI</sequence>
<dbReference type="OrthoDB" id="9814460at2"/>
<dbReference type="InterPro" id="IPR018392">
    <property type="entry name" value="LysM"/>
</dbReference>
<dbReference type="PANTHER" id="PTHR21666:SF270">
    <property type="entry name" value="MUREIN HYDROLASE ACTIVATOR ENVC"/>
    <property type="match status" value="1"/>
</dbReference>
<dbReference type="Proteomes" id="UP000222564">
    <property type="component" value="Unassembled WGS sequence"/>
</dbReference>
<proteinExistence type="predicted"/>
<reference evidence="4 5" key="1">
    <citation type="submission" date="2013-09" db="EMBL/GenBank/DDBJ databases">
        <title>Biodegradation of hydrocarbons in the deep terrestrial subsurface : characterization of a microbial consortium composed of two Desulfotomaculum species originating from a deep geological formation.</title>
        <authorList>
            <person name="Aullo T."/>
            <person name="Berlendis S."/>
            <person name="Lascourreges J.-F."/>
            <person name="Dessort D."/>
            <person name="Saint-Laurent S."/>
            <person name="Schraauwers B."/>
            <person name="Mas J."/>
            <person name="Magot M."/>
            <person name="Ranchou-Peyruse A."/>
        </authorList>
    </citation>
    <scope>NUCLEOTIDE SEQUENCE [LARGE SCALE GENOMIC DNA]</scope>
    <source>
        <strain evidence="4 5">Bs107</strain>
    </source>
</reference>
<dbReference type="GO" id="GO:0004222">
    <property type="term" value="F:metalloendopeptidase activity"/>
    <property type="evidence" value="ECO:0007669"/>
    <property type="project" value="TreeGrafter"/>
</dbReference>
<dbReference type="SUPFAM" id="SSF54106">
    <property type="entry name" value="LysM domain"/>
    <property type="match status" value="1"/>
</dbReference>
<dbReference type="Pfam" id="PF01551">
    <property type="entry name" value="Peptidase_M23"/>
    <property type="match status" value="1"/>
</dbReference>
<evidence type="ECO:0000313" key="4">
    <source>
        <dbReference type="EMBL" id="PHJ39900.1"/>
    </source>
</evidence>
<evidence type="ECO:0000259" key="3">
    <source>
        <dbReference type="PROSITE" id="PS51782"/>
    </source>
</evidence>
<evidence type="ECO:0000256" key="1">
    <source>
        <dbReference type="ARBA" id="ARBA00022729"/>
    </source>
</evidence>
<dbReference type="Gene3D" id="3.10.350.10">
    <property type="entry name" value="LysM domain"/>
    <property type="match status" value="1"/>
</dbReference>
<dbReference type="InterPro" id="IPR016047">
    <property type="entry name" value="M23ase_b-sheet_dom"/>
</dbReference>
<dbReference type="Gene3D" id="2.20.230.10">
    <property type="entry name" value="Resuscitation-promoting factor rpfb"/>
    <property type="match status" value="1"/>
</dbReference>
<dbReference type="SUPFAM" id="SSF51261">
    <property type="entry name" value="Duplicated hybrid motif"/>
    <property type="match status" value="1"/>
</dbReference>
<evidence type="ECO:0000313" key="5">
    <source>
        <dbReference type="Proteomes" id="UP000222564"/>
    </source>
</evidence>
<feature type="domain" description="G5" evidence="2">
    <location>
        <begin position="246"/>
        <end position="326"/>
    </location>
</feature>
<dbReference type="InterPro" id="IPR011055">
    <property type="entry name" value="Dup_hybrid_motif"/>
</dbReference>
<protein>
    <submittedName>
        <fullName evidence="4">Peptidase M23</fullName>
    </submittedName>
</protein>
<gene>
    <name evidence="4" type="ORF">P378_00900</name>
</gene>
<dbReference type="Pfam" id="PF07501">
    <property type="entry name" value="G5"/>
    <property type="match status" value="1"/>
</dbReference>
<keyword evidence="5" id="KW-1185">Reference proteome</keyword>
<dbReference type="SMART" id="SM01208">
    <property type="entry name" value="G5"/>
    <property type="match status" value="1"/>
</dbReference>
<organism evidence="4 5">
    <name type="scientific">Desulforamulus profundi</name>
    <dbReference type="NCBI Taxonomy" id="1383067"/>
    <lineage>
        <taxon>Bacteria</taxon>
        <taxon>Bacillati</taxon>
        <taxon>Bacillota</taxon>
        <taxon>Clostridia</taxon>
        <taxon>Eubacteriales</taxon>
        <taxon>Peptococcaceae</taxon>
        <taxon>Desulforamulus</taxon>
    </lineage>
</organism>
<comment type="caution">
    <text evidence="4">The sequence shown here is derived from an EMBL/GenBank/DDBJ whole genome shotgun (WGS) entry which is preliminary data.</text>
</comment>
<dbReference type="AlphaFoldDB" id="A0A2C6LMR5"/>
<accession>A0A2C6LMR5</accession>
<feature type="domain" description="LysM" evidence="3">
    <location>
        <begin position="194"/>
        <end position="238"/>
    </location>
</feature>
<dbReference type="EMBL" id="AWQQ01000006">
    <property type="protein sequence ID" value="PHJ39900.1"/>
    <property type="molecule type" value="Genomic_DNA"/>
</dbReference>
<dbReference type="PANTHER" id="PTHR21666">
    <property type="entry name" value="PEPTIDASE-RELATED"/>
    <property type="match status" value="1"/>
</dbReference>
<dbReference type="PROSITE" id="PS51109">
    <property type="entry name" value="G5"/>
    <property type="match status" value="1"/>
</dbReference>
<dbReference type="CDD" id="cd12797">
    <property type="entry name" value="M23_peptidase"/>
    <property type="match status" value="1"/>
</dbReference>
<dbReference type="Pfam" id="PF01476">
    <property type="entry name" value="LysM"/>
    <property type="match status" value="1"/>
</dbReference>
<evidence type="ECO:0000259" key="2">
    <source>
        <dbReference type="PROSITE" id="PS51109"/>
    </source>
</evidence>
<dbReference type="RefSeq" id="WP_099081934.1">
    <property type="nucleotide sequence ID" value="NZ_AWQQ01000006.1"/>
</dbReference>
<name>A0A2C6LMR5_9FIRM</name>
<dbReference type="PROSITE" id="PS51782">
    <property type="entry name" value="LYSM"/>
    <property type="match status" value="1"/>
</dbReference>
<dbReference type="InterPro" id="IPR036779">
    <property type="entry name" value="LysM_dom_sf"/>
</dbReference>
<dbReference type="InterPro" id="IPR050570">
    <property type="entry name" value="Cell_wall_metabolism_enzyme"/>
</dbReference>